<evidence type="ECO:0000313" key="3">
    <source>
        <dbReference type="EMBL" id="SEA74417.1"/>
    </source>
</evidence>
<dbReference type="STRING" id="37625.SAMN05660420_03026"/>
<dbReference type="PANTHER" id="PTHR11060">
    <property type="entry name" value="PROTEIN MEMO1"/>
    <property type="match status" value="1"/>
</dbReference>
<accession>A0A1H4DP84</accession>
<proteinExistence type="inferred from homology"/>
<reference evidence="3 4" key="1">
    <citation type="submission" date="2016-10" db="EMBL/GenBank/DDBJ databases">
        <authorList>
            <person name="de Groot N.N."/>
        </authorList>
    </citation>
    <scope>NUCLEOTIDE SEQUENCE [LARGE SCALE GENOMIC DNA]</scope>
    <source>
        <strain evidence="3 4">DSM 7343</strain>
    </source>
</reference>
<comment type="similarity">
    <text evidence="1 2">Belongs to the MEMO1 family.</text>
</comment>
<evidence type="ECO:0000256" key="1">
    <source>
        <dbReference type="ARBA" id="ARBA00006315"/>
    </source>
</evidence>
<dbReference type="Proteomes" id="UP000199409">
    <property type="component" value="Unassembled WGS sequence"/>
</dbReference>
<gene>
    <name evidence="3" type="ORF">SAMN05660420_03026</name>
</gene>
<keyword evidence="4" id="KW-1185">Reference proteome</keyword>
<dbReference type="Pfam" id="PF01875">
    <property type="entry name" value="Memo"/>
    <property type="match status" value="1"/>
</dbReference>
<organism evidence="3 4">
    <name type="scientific">Desulfuromusa kysingii</name>
    <dbReference type="NCBI Taxonomy" id="37625"/>
    <lineage>
        <taxon>Bacteria</taxon>
        <taxon>Pseudomonadati</taxon>
        <taxon>Thermodesulfobacteriota</taxon>
        <taxon>Desulfuromonadia</taxon>
        <taxon>Desulfuromonadales</taxon>
        <taxon>Geopsychrobacteraceae</taxon>
        <taxon>Desulfuromusa</taxon>
    </lineage>
</organism>
<name>A0A1H4DP84_9BACT</name>
<dbReference type="InterPro" id="IPR002737">
    <property type="entry name" value="MEMO1_fam"/>
</dbReference>
<dbReference type="HAMAP" id="MF_00055">
    <property type="entry name" value="MEMO1"/>
    <property type="match status" value="1"/>
</dbReference>
<evidence type="ECO:0000256" key="2">
    <source>
        <dbReference type="HAMAP-Rule" id="MF_00055"/>
    </source>
</evidence>
<dbReference type="NCBIfam" id="TIGR04336">
    <property type="entry name" value="AmmeMemoSam_B"/>
    <property type="match status" value="1"/>
</dbReference>
<dbReference type="AlphaFoldDB" id="A0A1H4DP84"/>
<dbReference type="Gene3D" id="3.40.830.10">
    <property type="entry name" value="LigB-like"/>
    <property type="match status" value="1"/>
</dbReference>
<protein>
    <recommendedName>
        <fullName evidence="2">MEMO1 family protein SAMN05660420_03026</fullName>
    </recommendedName>
</protein>
<dbReference type="CDD" id="cd07361">
    <property type="entry name" value="MEMO_like"/>
    <property type="match status" value="1"/>
</dbReference>
<dbReference type="EMBL" id="FNQN01000011">
    <property type="protein sequence ID" value="SEA74417.1"/>
    <property type="molecule type" value="Genomic_DNA"/>
</dbReference>
<sequence>MLRQSTVAGSFYPAEPDVLSSQLDALLNSKRVPKPVKGIVVPHAGYVYSGAVAGAVFAEIEVPKQVILLGPNHHGVGDNVAVSGADAWATPLGNIPVADALRQQLIARIADLSIDDRAHKYEHSLEVMLPFLLRLQPDLHIVPISLGLLTLEESLHLGVALADVLQGLQDEVLLLASSDMNHFSSAAETQELDALAINAMTEYDLPRLFRVVRENQISMCGVIPAIIVMQAAYELGARSCKLIRYAHSGQVNGDQSRVVGYAGFILE</sequence>
<dbReference type="RefSeq" id="WP_175498422.1">
    <property type="nucleotide sequence ID" value="NZ_FNQN01000011.1"/>
</dbReference>
<evidence type="ECO:0000313" key="4">
    <source>
        <dbReference type="Proteomes" id="UP000199409"/>
    </source>
</evidence>
<dbReference type="PANTHER" id="PTHR11060:SF0">
    <property type="entry name" value="PROTEIN MEMO1"/>
    <property type="match status" value="1"/>
</dbReference>